<proteinExistence type="predicted"/>
<dbReference type="EMBL" id="ML978979">
    <property type="protein sequence ID" value="KAF1926050.1"/>
    <property type="molecule type" value="Genomic_DNA"/>
</dbReference>
<dbReference type="AlphaFoldDB" id="A0A6A5RFH8"/>
<protein>
    <submittedName>
        <fullName evidence="1">Uncharacterized protein</fullName>
    </submittedName>
</protein>
<dbReference type="RefSeq" id="XP_033446302.1">
    <property type="nucleotide sequence ID" value="XM_033588332.1"/>
</dbReference>
<gene>
    <name evidence="1" type="ORF">M421DRAFT_223988</name>
</gene>
<keyword evidence="2" id="KW-1185">Reference proteome</keyword>
<name>A0A6A5RFH8_9PLEO</name>
<evidence type="ECO:0000313" key="1">
    <source>
        <dbReference type="EMBL" id="KAF1926050.1"/>
    </source>
</evidence>
<accession>A0A6A5RFH8</accession>
<dbReference type="Proteomes" id="UP000800082">
    <property type="component" value="Unassembled WGS sequence"/>
</dbReference>
<reference evidence="1" key="1">
    <citation type="journal article" date="2020" name="Stud. Mycol.">
        <title>101 Dothideomycetes genomes: a test case for predicting lifestyles and emergence of pathogens.</title>
        <authorList>
            <person name="Haridas S."/>
            <person name="Albert R."/>
            <person name="Binder M."/>
            <person name="Bloem J."/>
            <person name="Labutti K."/>
            <person name="Salamov A."/>
            <person name="Andreopoulos B."/>
            <person name="Baker S."/>
            <person name="Barry K."/>
            <person name="Bills G."/>
            <person name="Bluhm B."/>
            <person name="Cannon C."/>
            <person name="Castanera R."/>
            <person name="Culley D."/>
            <person name="Daum C."/>
            <person name="Ezra D."/>
            <person name="Gonzalez J."/>
            <person name="Henrissat B."/>
            <person name="Kuo A."/>
            <person name="Liang C."/>
            <person name="Lipzen A."/>
            <person name="Lutzoni F."/>
            <person name="Magnuson J."/>
            <person name="Mondo S."/>
            <person name="Nolan M."/>
            <person name="Ohm R."/>
            <person name="Pangilinan J."/>
            <person name="Park H.-J."/>
            <person name="Ramirez L."/>
            <person name="Alfaro M."/>
            <person name="Sun H."/>
            <person name="Tritt A."/>
            <person name="Yoshinaga Y."/>
            <person name="Zwiers L.-H."/>
            <person name="Turgeon B."/>
            <person name="Goodwin S."/>
            <person name="Spatafora J."/>
            <person name="Crous P."/>
            <person name="Grigoriev I."/>
        </authorList>
    </citation>
    <scope>NUCLEOTIDE SEQUENCE</scope>
    <source>
        <strain evidence="1">CBS 183.55</strain>
    </source>
</reference>
<dbReference type="GeneID" id="54345979"/>
<sequence length="181" mass="20726">MIASNTTYRNSYMDTDYTRTDSTRFDNTILAYRGYSVSYAHPSSEDLPASFSSNPITIRGLEPCLIFLIELFSLAIVRIQLLHARIVHRLRHLLHNLVVKGEPHVEFLTIHRKPRRHITLRCMQAVYINKELLKPLALEWTIKSGVDHLIGRQISGSAVSRQGRMLVSKSVRRTCSLLCLP</sequence>
<evidence type="ECO:0000313" key="2">
    <source>
        <dbReference type="Proteomes" id="UP000800082"/>
    </source>
</evidence>
<organism evidence="1 2">
    <name type="scientific">Didymella exigua CBS 183.55</name>
    <dbReference type="NCBI Taxonomy" id="1150837"/>
    <lineage>
        <taxon>Eukaryota</taxon>
        <taxon>Fungi</taxon>
        <taxon>Dikarya</taxon>
        <taxon>Ascomycota</taxon>
        <taxon>Pezizomycotina</taxon>
        <taxon>Dothideomycetes</taxon>
        <taxon>Pleosporomycetidae</taxon>
        <taxon>Pleosporales</taxon>
        <taxon>Pleosporineae</taxon>
        <taxon>Didymellaceae</taxon>
        <taxon>Didymella</taxon>
    </lineage>
</organism>